<dbReference type="SMART" id="SM00822">
    <property type="entry name" value="PKS_KR"/>
    <property type="match status" value="1"/>
</dbReference>
<dbReference type="InterPro" id="IPR057326">
    <property type="entry name" value="KR_dom"/>
</dbReference>
<dbReference type="GO" id="GO:0016491">
    <property type="term" value="F:oxidoreductase activity"/>
    <property type="evidence" value="ECO:0007669"/>
    <property type="project" value="UniProtKB-KW"/>
</dbReference>
<dbReference type="InterPro" id="IPR002347">
    <property type="entry name" value="SDR_fam"/>
</dbReference>
<feature type="domain" description="Ketoreductase" evidence="4">
    <location>
        <begin position="8"/>
        <end position="202"/>
    </location>
</feature>
<sequence>MNKNRQPEVVVITGASAGIGRATVRAFAQRGAHLGLLARGQEGLEGARQEAEKLGGQAIVIPTDVADHDQVERAAITIEETFGPIDIWINNAMVSVLSPVKDMTAEEFQRVTNVTYLGYVYGTLTALRRMLPRNRGVIIQVGSALSYRAIPLQSAYCGAKHAVKGFTESLRSELIHDKSKVRITMVHLPGVNTTQFGWIKSRMPYHPQPVPPMYQPEVMARAIVWAADHDRRELWVGMPTVKTIVGEKFIPGLLDHYLADVAYSGQQTNVPVDPHRPNNLLTPVAEDRGAHGPFDHRSRSSSLQLWASMNRGWLAVAGVGCLLSLGWARMQSQVNRSRLND</sequence>
<dbReference type="Gene3D" id="3.40.50.720">
    <property type="entry name" value="NAD(P)-binding Rossmann-like Domain"/>
    <property type="match status" value="1"/>
</dbReference>
<dbReference type="PANTHER" id="PTHR44196">
    <property type="entry name" value="DEHYDROGENASE/REDUCTASE SDR FAMILY MEMBER 7B"/>
    <property type="match status" value="1"/>
</dbReference>
<evidence type="ECO:0000313" key="6">
    <source>
        <dbReference type="Proteomes" id="UP001302494"/>
    </source>
</evidence>
<organism evidence="5 6">
    <name type="scientific">Candidatus Nitrospira neomarina</name>
    <dbReference type="NCBI Taxonomy" id="3020899"/>
    <lineage>
        <taxon>Bacteria</taxon>
        <taxon>Pseudomonadati</taxon>
        <taxon>Nitrospirota</taxon>
        <taxon>Nitrospiria</taxon>
        <taxon>Nitrospirales</taxon>
        <taxon>Nitrospiraceae</taxon>
        <taxon>Nitrospira</taxon>
    </lineage>
</organism>
<dbReference type="GO" id="GO:0016020">
    <property type="term" value="C:membrane"/>
    <property type="evidence" value="ECO:0007669"/>
    <property type="project" value="TreeGrafter"/>
</dbReference>
<evidence type="ECO:0000256" key="1">
    <source>
        <dbReference type="ARBA" id="ARBA00006484"/>
    </source>
</evidence>
<dbReference type="PRINTS" id="PR00081">
    <property type="entry name" value="GDHRDH"/>
</dbReference>
<keyword evidence="6" id="KW-1185">Reference proteome</keyword>
<evidence type="ECO:0000256" key="3">
    <source>
        <dbReference type="RuleBase" id="RU000363"/>
    </source>
</evidence>
<dbReference type="Proteomes" id="UP001302494">
    <property type="component" value="Chromosome"/>
</dbReference>
<dbReference type="SUPFAM" id="SSF51735">
    <property type="entry name" value="NAD(P)-binding Rossmann-fold domains"/>
    <property type="match status" value="1"/>
</dbReference>
<name>A0AA96K0S2_9BACT</name>
<dbReference type="Pfam" id="PF00106">
    <property type="entry name" value="adh_short"/>
    <property type="match status" value="1"/>
</dbReference>
<dbReference type="CDD" id="cd05360">
    <property type="entry name" value="SDR_c3"/>
    <property type="match status" value="1"/>
</dbReference>
<dbReference type="NCBIfam" id="NF005495">
    <property type="entry name" value="PRK07109.1"/>
    <property type="match status" value="1"/>
</dbReference>
<protein>
    <submittedName>
        <fullName evidence="5">SDR family oxidoreductase</fullName>
    </submittedName>
</protein>
<keyword evidence="2" id="KW-0560">Oxidoreductase</keyword>
<dbReference type="InterPro" id="IPR036291">
    <property type="entry name" value="NAD(P)-bd_dom_sf"/>
</dbReference>
<accession>A0AA96K0S2</accession>
<reference evidence="5 6" key="1">
    <citation type="submission" date="2023-01" db="EMBL/GenBank/DDBJ databases">
        <title>Cultivation and genomic characterization of new, ubiquitous marine nitrite-oxidizing bacteria from the Nitrospirales.</title>
        <authorList>
            <person name="Mueller A.J."/>
            <person name="Daebeler A."/>
            <person name="Herbold C.W."/>
            <person name="Kirkegaard R.H."/>
            <person name="Daims H."/>
        </authorList>
    </citation>
    <scope>NUCLEOTIDE SEQUENCE [LARGE SCALE GENOMIC DNA]</scope>
    <source>
        <strain evidence="5 6">DK</strain>
    </source>
</reference>
<dbReference type="PRINTS" id="PR00080">
    <property type="entry name" value="SDRFAMILY"/>
</dbReference>
<gene>
    <name evidence="5" type="ORF">PQG83_01105</name>
</gene>
<evidence type="ECO:0000259" key="4">
    <source>
        <dbReference type="SMART" id="SM00822"/>
    </source>
</evidence>
<comment type="similarity">
    <text evidence="1 3">Belongs to the short-chain dehydrogenases/reductases (SDR) family.</text>
</comment>
<dbReference type="PROSITE" id="PS00061">
    <property type="entry name" value="ADH_SHORT"/>
    <property type="match status" value="1"/>
</dbReference>
<dbReference type="KEGG" id="nneo:PQG83_01105"/>
<dbReference type="EMBL" id="CP116968">
    <property type="protein sequence ID" value="WNM62371.1"/>
    <property type="molecule type" value="Genomic_DNA"/>
</dbReference>
<dbReference type="InterPro" id="IPR020904">
    <property type="entry name" value="Sc_DH/Rdtase_CS"/>
</dbReference>
<evidence type="ECO:0000313" key="5">
    <source>
        <dbReference type="EMBL" id="WNM62371.1"/>
    </source>
</evidence>
<dbReference type="RefSeq" id="WP_312745763.1">
    <property type="nucleotide sequence ID" value="NZ_CP116968.1"/>
</dbReference>
<dbReference type="AlphaFoldDB" id="A0AA96K0S2"/>
<dbReference type="PANTHER" id="PTHR44196:SF1">
    <property type="entry name" value="DEHYDROGENASE_REDUCTASE SDR FAMILY MEMBER 7B"/>
    <property type="match status" value="1"/>
</dbReference>
<evidence type="ECO:0000256" key="2">
    <source>
        <dbReference type="ARBA" id="ARBA00023002"/>
    </source>
</evidence>
<proteinExistence type="inferred from homology"/>